<dbReference type="Pfam" id="PF06985">
    <property type="entry name" value="HET"/>
    <property type="match status" value="1"/>
</dbReference>
<dbReference type="InterPro" id="IPR010730">
    <property type="entry name" value="HET"/>
</dbReference>
<dbReference type="AlphaFoldDB" id="A0A8H4FDU3"/>
<name>A0A8H4FDU3_COLGL</name>
<gene>
    <name evidence="2" type="ORF">GCG54_00010563</name>
</gene>
<dbReference type="RefSeq" id="XP_045257375.1">
    <property type="nucleotide sequence ID" value="XM_045410484.1"/>
</dbReference>
<keyword evidence="3" id="KW-1185">Reference proteome</keyword>
<dbReference type="Proteomes" id="UP000613401">
    <property type="component" value="Unassembled WGS sequence"/>
</dbReference>
<evidence type="ECO:0000259" key="1">
    <source>
        <dbReference type="Pfam" id="PF06985"/>
    </source>
</evidence>
<comment type="caution">
    <text evidence="2">The sequence shown here is derived from an EMBL/GenBank/DDBJ whole genome shotgun (WGS) entry which is preliminary data.</text>
</comment>
<dbReference type="PANTHER" id="PTHR33112:SF16">
    <property type="entry name" value="HETEROKARYON INCOMPATIBILITY DOMAIN-CONTAINING PROTEIN"/>
    <property type="match status" value="1"/>
</dbReference>
<proteinExistence type="predicted"/>
<evidence type="ECO:0000313" key="3">
    <source>
        <dbReference type="Proteomes" id="UP000613401"/>
    </source>
</evidence>
<dbReference type="PANTHER" id="PTHR33112">
    <property type="entry name" value="DOMAIN PROTEIN, PUTATIVE-RELATED"/>
    <property type="match status" value="1"/>
</dbReference>
<protein>
    <recommendedName>
        <fullName evidence="1">Heterokaryon incompatibility domain-containing protein</fullName>
    </recommendedName>
</protein>
<dbReference type="GeneID" id="69017691"/>
<sequence length="525" mass="59326">MLWAIAEYFQEKSCATLPTRLLDLQCPDGKIHLVEPAPGSSGIYATLSYRWGARRDHLTTKDTLSQHIQEVPAGHLPRVFQDAIELCRCLDVQYLWIDSLCIIQDDTEDWERESSLMGSIYTHSIFTIAAHTAGSDEEGFLHNYNPLFHVIRRDGSGQLWKIALSRGFEAEMTSNSSISHRGWVLQERLLSKRILHFLPSAVYIETKDGVTELGRKRDIRDARTPMLARPLSDDDSKMIALRSLKSLSQWFAIVEIYSRCGLTNDRDKLPAMTGIATKLQMISRDGYISGLWINGDIPSQLVWYTADGTSAKRPKPLRAPSLSWASLDGSIKYFLPLNKEEEEYRAFLKSKAPISYHRLPMTGQHLISLDKDHLINTISHRDTSEPYQIQENISLLFHGTLVDLPRLGRRSKPSNEPPHEDLWTTIDGVFDALRSVQFYRPIELGGETIGVVFLDEDSDEDVSGTKFQFVSVGAFAKLVVGLIVVEDEDNKGTLRRAGLGLLIRRFRSGTPVLESGNRRQPILFS</sequence>
<organism evidence="2 3">
    <name type="scientific">Colletotrichum gloeosporioides</name>
    <name type="common">Anthracnose fungus</name>
    <name type="synonym">Glomerella cingulata</name>
    <dbReference type="NCBI Taxonomy" id="474922"/>
    <lineage>
        <taxon>Eukaryota</taxon>
        <taxon>Fungi</taxon>
        <taxon>Dikarya</taxon>
        <taxon>Ascomycota</taxon>
        <taxon>Pezizomycotina</taxon>
        <taxon>Sordariomycetes</taxon>
        <taxon>Hypocreomycetidae</taxon>
        <taxon>Glomerellales</taxon>
        <taxon>Glomerellaceae</taxon>
        <taxon>Colletotrichum</taxon>
        <taxon>Colletotrichum gloeosporioides species complex</taxon>
    </lineage>
</organism>
<feature type="domain" description="Heterokaryon incompatibility" evidence="1">
    <location>
        <begin position="44"/>
        <end position="187"/>
    </location>
</feature>
<evidence type="ECO:0000313" key="2">
    <source>
        <dbReference type="EMBL" id="KAF3798215.1"/>
    </source>
</evidence>
<accession>A0A8H4FDU3</accession>
<reference evidence="2" key="2">
    <citation type="submission" date="2020-03" db="EMBL/GenBank/DDBJ databases">
        <authorList>
            <person name="Fu F.-F."/>
            <person name="Chen J."/>
        </authorList>
    </citation>
    <scope>NUCLEOTIDE SEQUENCE</scope>
    <source>
        <strain evidence="2">Lc1</strain>
    </source>
</reference>
<dbReference type="EMBL" id="WVTB01000101">
    <property type="protein sequence ID" value="KAF3798215.1"/>
    <property type="molecule type" value="Genomic_DNA"/>
</dbReference>
<reference evidence="2" key="1">
    <citation type="journal article" date="2020" name="Phytopathology">
        <title>Genome sequence and comparative analysis of Colletotrichum gloeosporioides isolated from Liriodendron leaves.</title>
        <authorList>
            <person name="Fu F.F."/>
            <person name="Hao Z."/>
            <person name="Wang P."/>
            <person name="Lu Y."/>
            <person name="Xue L.J."/>
            <person name="Wei G."/>
            <person name="Tian Y."/>
            <person name="Baishi H."/>
            <person name="Xu H."/>
            <person name="Shi J."/>
            <person name="Cheng T."/>
            <person name="Wang G."/>
            <person name="Yi Y."/>
            <person name="Chen J."/>
        </authorList>
    </citation>
    <scope>NUCLEOTIDE SEQUENCE</scope>
    <source>
        <strain evidence="2">Lc1</strain>
    </source>
</reference>